<dbReference type="InterPro" id="IPR006235">
    <property type="entry name" value="OAc-hSer/O-AcSer_sulfhydrylase"/>
</dbReference>
<dbReference type="AlphaFoldDB" id="B7G117"/>
<keyword evidence="4 5" id="KW-0663">Pyridoxal phosphate</keyword>
<dbReference type="GO" id="GO:0030170">
    <property type="term" value="F:pyridoxal phosphate binding"/>
    <property type="evidence" value="ECO:0007669"/>
    <property type="project" value="InterPro"/>
</dbReference>
<dbReference type="RefSeq" id="XP_002180772.1">
    <property type="nucleotide sequence ID" value="XM_002180736.1"/>
</dbReference>
<dbReference type="InterPro" id="IPR015424">
    <property type="entry name" value="PyrdxlP-dep_Trfase"/>
</dbReference>
<dbReference type="InterPro" id="IPR054542">
    <property type="entry name" value="Cys_met_metab_PP"/>
</dbReference>
<dbReference type="GO" id="GO:0006535">
    <property type="term" value="P:cysteine biosynthetic process from serine"/>
    <property type="evidence" value="ECO:0007669"/>
    <property type="project" value="TreeGrafter"/>
</dbReference>
<dbReference type="PANTHER" id="PTHR43797:SF2">
    <property type="entry name" value="HOMOCYSTEINE_CYSTEINE SYNTHASE"/>
    <property type="match status" value="1"/>
</dbReference>
<keyword evidence="8" id="KW-1185">Reference proteome</keyword>
<feature type="modified residue" description="N6-(pyridoxal phosphate)lysine" evidence="5">
    <location>
        <position position="215"/>
    </location>
</feature>
<dbReference type="InParanoid" id="B7G117"/>
<evidence type="ECO:0000313" key="8">
    <source>
        <dbReference type="Proteomes" id="UP000000759"/>
    </source>
</evidence>
<dbReference type="PIRSF" id="PIRSF001434">
    <property type="entry name" value="CGS"/>
    <property type="match status" value="1"/>
</dbReference>
<evidence type="ECO:0000256" key="6">
    <source>
        <dbReference type="RuleBase" id="RU362118"/>
    </source>
</evidence>
<dbReference type="InterPro" id="IPR015422">
    <property type="entry name" value="PyrdxlP-dep_Trfase_small"/>
</dbReference>
<dbReference type="GO" id="GO:0005737">
    <property type="term" value="C:cytoplasm"/>
    <property type="evidence" value="ECO:0007669"/>
    <property type="project" value="TreeGrafter"/>
</dbReference>
<dbReference type="InterPro" id="IPR015421">
    <property type="entry name" value="PyrdxlP-dep_Trfase_major"/>
</dbReference>
<dbReference type="eggNOG" id="KOG0053">
    <property type="taxonomic scope" value="Eukaryota"/>
</dbReference>
<dbReference type="FunFam" id="3.40.640.10:FF:000046">
    <property type="entry name" value="Cystathionine gamma-lyase"/>
    <property type="match status" value="1"/>
</dbReference>
<comment type="similarity">
    <text evidence="2 6">Belongs to the trans-sulfuration enzymes family.</text>
</comment>
<keyword evidence="3" id="KW-0808">Transferase</keyword>
<dbReference type="GO" id="GO:0019346">
    <property type="term" value="P:transsulfuration"/>
    <property type="evidence" value="ECO:0007669"/>
    <property type="project" value="InterPro"/>
</dbReference>
<dbReference type="HOGENOM" id="CLU_018986_4_0_1"/>
<dbReference type="GO" id="GO:0003961">
    <property type="term" value="F:O-acetylhomoserine aminocarboxypropyltransferase activity"/>
    <property type="evidence" value="ECO:0007669"/>
    <property type="project" value="TreeGrafter"/>
</dbReference>
<dbReference type="SUPFAM" id="SSF53383">
    <property type="entry name" value="PLP-dependent transferases"/>
    <property type="match status" value="1"/>
</dbReference>
<dbReference type="OrthoDB" id="3512640at2759"/>
<dbReference type="GO" id="GO:0071269">
    <property type="term" value="P:L-homocysteine biosynthetic process"/>
    <property type="evidence" value="ECO:0007669"/>
    <property type="project" value="TreeGrafter"/>
</dbReference>
<dbReference type="PROSITE" id="PS00868">
    <property type="entry name" value="CYS_MET_METAB_PP"/>
    <property type="match status" value="1"/>
</dbReference>
<dbReference type="GO" id="GO:0004124">
    <property type="term" value="F:cysteine synthase activity"/>
    <property type="evidence" value="ECO:0007669"/>
    <property type="project" value="TreeGrafter"/>
</dbReference>
<evidence type="ECO:0000256" key="5">
    <source>
        <dbReference type="PIRSR" id="PIRSR001434-2"/>
    </source>
</evidence>
<dbReference type="Gene3D" id="3.40.640.10">
    <property type="entry name" value="Type I PLP-dependent aspartate aminotransferase-like (Major domain)"/>
    <property type="match status" value="1"/>
</dbReference>
<evidence type="ECO:0000256" key="1">
    <source>
        <dbReference type="ARBA" id="ARBA00001933"/>
    </source>
</evidence>
<reference evidence="7 8" key="1">
    <citation type="journal article" date="2008" name="Nature">
        <title>The Phaeodactylum genome reveals the evolutionary history of diatom genomes.</title>
        <authorList>
            <person name="Bowler C."/>
            <person name="Allen A.E."/>
            <person name="Badger J.H."/>
            <person name="Grimwood J."/>
            <person name="Jabbari K."/>
            <person name="Kuo A."/>
            <person name="Maheswari U."/>
            <person name="Martens C."/>
            <person name="Maumus F."/>
            <person name="Otillar R.P."/>
            <person name="Rayko E."/>
            <person name="Salamov A."/>
            <person name="Vandepoele K."/>
            <person name="Beszteri B."/>
            <person name="Gruber A."/>
            <person name="Heijde M."/>
            <person name="Katinka M."/>
            <person name="Mock T."/>
            <person name="Valentin K."/>
            <person name="Verret F."/>
            <person name="Berges J.A."/>
            <person name="Brownlee C."/>
            <person name="Cadoret J.P."/>
            <person name="Chiovitti A."/>
            <person name="Choi C.J."/>
            <person name="Coesel S."/>
            <person name="De Martino A."/>
            <person name="Detter J.C."/>
            <person name="Durkin C."/>
            <person name="Falciatore A."/>
            <person name="Fournet J."/>
            <person name="Haruta M."/>
            <person name="Huysman M.J."/>
            <person name="Jenkins B.D."/>
            <person name="Jiroutova K."/>
            <person name="Jorgensen R.E."/>
            <person name="Joubert Y."/>
            <person name="Kaplan A."/>
            <person name="Kroger N."/>
            <person name="Kroth P.G."/>
            <person name="La Roche J."/>
            <person name="Lindquist E."/>
            <person name="Lommer M."/>
            <person name="Martin-Jezequel V."/>
            <person name="Lopez P.J."/>
            <person name="Lucas S."/>
            <person name="Mangogna M."/>
            <person name="McGinnis K."/>
            <person name="Medlin L.K."/>
            <person name="Montsant A."/>
            <person name="Oudot-Le Secq M.P."/>
            <person name="Napoli C."/>
            <person name="Obornik M."/>
            <person name="Parker M.S."/>
            <person name="Petit J.L."/>
            <person name="Porcel B.M."/>
            <person name="Poulsen N."/>
            <person name="Robison M."/>
            <person name="Rychlewski L."/>
            <person name="Rynearson T.A."/>
            <person name="Schmutz J."/>
            <person name="Shapiro H."/>
            <person name="Siaut M."/>
            <person name="Stanley M."/>
            <person name="Sussman M.R."/>
            <person name="Taylor A.R."/>
            <person name="Vardi A."/>
            <person name="von Dassow P."/>
            <person name="Vyverman W."/>
            <person name="Willis A."/>
            <person name="Wyrwicz L.S."/>
            <person name="Rokhsar D.S."/>
            <person name="Weissenbach J."/>
            <person name="Armbrust E.V."/>
            <person name="Green B.R."/>
            <person name="Van de Peer Y."/>
            <person name="Grigoriev I.V."/>
        </authorList>
    </citation>
    <scope>NUCLEOTIDE SEQUENCE [LARGE SCALE GENOMIC DNA]</scope>
    <source>
        <strain evidence="7 8">CCAP 1055/1</strain>
    </source>
</reference>
<evidence type="ECO:0000313" key="7">
    <source>
        <dbReference type="EMBL" id="EEC47424.1"/>
    </source>
</evidence>
<comment type="cofactor">
    <cofactor evidence="1 6">
        <name>pyridoxal 5'-phosphate</name>
        <dbReference type="ChEBI" id="CHEBI:597326"/>
    </cofactor>
</comment>
<protein>
    <submittedName>
        <fullName evidence="7">O-acetylhomoserine</fullName>
    </submittedName>
</protein>
<reference evidence="8" key="2">
    <citation type="submission" date="2008-08" db="EMBL/GenBank/DDBJ databases">
        <authorList>
            <consortium name="Diatom Consortium"/>
            <person name="Grigoriev I."/>
            <person name="Grimwood J."/>
            <person name="Kuo A."/>
            <person name="Otillar R.P."/>
            <person name="Salamov A."/>
            <person name="Detter J.C."/>
            <person name="Lindquist E."/>
            <person name="Shapiro H."/>
            <person name="Lucas S."/>
            <person name="Glavina del Rio T."/>
            <person name="Pitluck S."/>
            <person name="Rokhsar D."/>
            <person name="Bowler C."/>
        </authorList>
    </citation>
    <scope>GENOME REANNOTATION</scope>
    <source>
        <strain evidence="8">CCAP 1055/1</strain>
    </source>
</reference>
<dbReference type="EMBL" id="CM000613">
    <property type="protein sequence ID" value="EEC47424.1"/>
    <property type="molecule type" value="Genomic_DNA"/>
</dbReference>
<sequence>MQGGFDTIALHGGHDPDPSIPYGLGYGAPRGVPLYRSTPFVFRDTEHARKLFALEELGNIYSRLMNPTNHILESRYAQLEGGHPLSGLSVSSGTTAVFYAIANLASAGDNIVASSALYGGTYTMFNDILPTLGIEVRFVDGQDPKDFAKVADDKTRAFFCESVSNPSLTVFDLEAISKEAHNLGLPLICDSTFSTPYLCRPFEYGADIIVSSLTKWVGGHGACVGGMIVDKGGFNWGGGKHPVYDIPDTSYGGEAGLRWGHDLPDELQPLAYKLRALTVPLRNLGGCLAPDNAWMIVQGIETLSLRMERHCENAMKVAEYLSDHPKVEWVRYPGLPGDSQYEKAQKYLKGKGGAMVVFGIKASDGRLAGTQFIDTLKLHSHVANVGDARSLAIHPASTTHSQLKMAQQIAAGVPPEMVRLSTGLESIEDIIADLEQALDKVHG</sequence>
<dbReference type="NCBIfam" id="TIGR01326">
    <property type="entry name" value="OAH_OAS_sulfhy"/>
    <property type="match status" value="1"/>
</dbReference>
<accession>B7G117</accession>
<evidence type="ECO:0000256" key="3">
    <source>
        <dbReference type="ARBA" id="ARBA00022679"/>
    </source>
</evidence>
<evidence type="ECO:0000256" key="4">
    <source>
        <dbReference type="ARBA" id="ARBA00022898"/>
    </source>
</evidence>
<dbReference type="PaxDb" id="2850-Phatr50964"/>
<dbReference type="GeneID" id="7201765"/>
<dbReference type="KEGG" id="pti:PHATRDRAFT_50964"/>
<dbReference type="Proteomes" id="UP000000759">
    <property type="component" value="Chromosome 10"/>
</dbReference>
<name>B7G117_PHATC</name>
<dbReference type="Gene3D" id="3.90.1150.10">
    <property type="entry name" value="Aspartate Aminotransferase, domain 1"/>
    <property type="match status" value="1"/>
</dbReference>
<evidence type="ECO:0000256" key="2">
    <source>
        <dbReference type="ARBA" id="ARBA00009077"/>
    </source>
</evidence>
<dbReference type="STRING" id="556484.B7G117"/>
<organism evidence="7 8">
    <name type="scientific">Phaeodactylum tricornutum (strain CCAP 1055/1)</name>
    <dbReference type="NCBI Taxonomy" id="556484"/>
    <lineage>
        <taxon>Eukaryota</taxon>
        <taxon>Sar</taxon>
        <taxon>Stramenopiles</taxon>
        <taxon>Ochrophyta</taxon>
        <taxon>Bacillariophyta</taxon>
        <taxon>Bacillariophyceae</taxon>
        <taxon>Bacillariophycidae</taxon>
        <taxon>Naviculales</taxon>
        <taxon>Phaeodactylaceae</taxon>
        <taxon>Phaeodactylum</taxon>
    </lineage>
</organism>
<dbReference type="Pfam" id="PF01053">
    <property type="entry name" value="Cys_Met_Meta_PP"/>
    <property type="match status" value="1"/>
</dbReference>
<dbReference type="InterPro" id="IPR000277">
    <property type="entry name" value="Cys/Met-Metab_PyrdxlP-dep_enz"/>
</dbReference>
<dbReference type="PANTHER" id="PTHR43797">
    <property type="entry name" value="HOMOCYSTEINE/CYSTEINE SYNTHASE"/>
    <property type="match status" value="1"/>
</dbReference>
<proteinExistence type="inferred from homology"/>
<dbReference type="SMR" id="B7G117"/>
<gene>
    <name evidence="7" type="ORF">PHATRDRAFT_50964</name>
</gene>
<dbReference type="CDD" id="cd00614">
    <property type="entry name" value="CGS_like"/>
    <property type="match status" value="1"/>
</dbReference>